<name>A0AAV9U8K4_9PEZI</name>
<evidence type="ECO:0000256" key="4">
    <source>
        <dbReference type="SAM" id="MobiDB-lite"/>
    </source>
</evidence>
<accession>A0AAV9U8K4</accession>
<comment type="caution">
    <text evidence="5">The sequence shown here is derived from an EMBL/GenBank/DDBJ whole genome shotgun (WGS) entry which is preliminary data.</text>
</comment>
<evidence type="ECO:0000256" key="2">
    <source>
        <dbReference type="ARBA" id="ARBA00022857"/>
    </source>
</evidence>
<sequence>MSLPRLLLKGRPLPALARRCPLINSRISLPIRQFSMSTSVSSQKIVPPSTSQAPPSNAAGEAARVDPDITHRHPARVPEDAPAQVHTQQKRTLPIFSFEGKTCVVTGGARGLGYVMSQAFVESGANVAIVDLNGEEAASSAKMLQKTFESNNPDDQAPIVTAHKCDVSSPDSVRASFADILKKHTSGIDVLVTSAGFTENFKAEEYPHARMQKLWGVNVDGSYLCAVEVAKEWIKNKKGSGSIVMIGSMSAVAVNVPQPQAPYNASKAAVRQLAASLAVEWAPHGIRVNCVSPGYMMTALTQKIIDEQPDLYNSWVSKIPVGRMGNPVDLMGTVVYLASDASKYTTGADIRVDGGYTVI</sequence>
<dbReference type="Proteomes" id="UP001375240">
    <property type="component" value="Unassembled WGS sequence"/>
</dbReference>
<evidence type="ECO:0000313" key="5">
    <source>
        <dbReference type="EMBL" id="KAK6336243.1"/>
    </source>
</evidence>
<evidence type="ECO:0000313" key="6">
    <source>
        <dbReference type="Proteomes" id="UP001375240"/>
    </source>
</evidence>
<dbReference type="FunFam" id="3.40.50.720:FF:000090">
    <property type="entry name" value="NADP-dependent mannitol dehydrogenase"/>
    <property type="match status" value="1"/>
</dbReference>
<dbReference type="PANTHER" id="PTHR43008:SF14">
    <property type="entry name" value="DEHYDROGENASE ARBD, PUTATIVE-RELATED"/>
    <property type="match status" value="1"/>
</dbReference>
<keyword evidence="2" id="KW-0521">NADP</keyword>
<dbReference type="InterPro" id="IPR020904">
    <property type="entry name" value="Sc_DH/Rdtase_CS"/>
</dbReference>
<evidence type="ECO:0000256" key="1">
    <source>
        <dbReference type="ARBA" id="ARBA00006484"/>
    </source>
</evidence>
<dbReference type="GO" id="GO:0019594">
    <property type="term" value="P:mannitol metabolic process"/>
    <property type="evidence" value="ECO:0007669"/>
    <property type="project" value="UniProtKB-ARBA"/>
</dbReference>
<dbReference type="AlphaFoldDB" id="A0AAV9U8K4"/>
<dbReference type="EMBL" id="JAVHNQ010000011">
    <property type="protein sequence ID" value="KAK6336243.1"/>
    <property type="molecule type" value="Genomic_DNA"/>
</dbReference>
<dbReference type="PRINTS" id="PR00080">
    <property type="entry name" value="SDRFAMILY"/>
</dbReference>
<dbReference type="GO" id="GO:0050085">
    <property type="term" value="F:mannitol 2-dehydrogenase (NADP+) activity"/>
    <property type="evidence" value="ECO:0007669"/>
    <property type="project" value="UniProtKB-ARBA"/>
</dbReference>
<dbReference type="Gene3D" id="3.40.50.720">
    <property type="entry name" value="NAD(P)-binding Rossmann-like Domain"/>
    <property type="match status" value="1"/>
</dbReference>
<reference evidence="5 6" key="1">
    <citation type="submission" date="2019-10" db="EMBL/GenBank/DDBJ databases">
        <authorList>
            <person name="Palmer J.M."/>
        </authorList>
    </citation>
    <scope>NUCLEOTIDE SEQUENCE [LARGE SCALE GENOMIC DNA]</scope>
    <source>
        <strain evidence="5 6">TWF696</strain>
    </source>
</reference>
<dbReference type="InterPro" id="IPR002347">
    <property type="entry name" value="SDR_fam"/>
</dbReference>
<dbReference type="GO" id="GO:0050664">
    <property type="term" value="F:oxidoreductase activity, acting on NAD(P)H, oxygen as acceptor"/>
    <property type="evidence" value="ECO:0007669"/>
    <property type="project" value="TreeGrafter"/>
</dbReference>
<feature type="compositionally biased region" description="Polar residues" evidence="4">
    <location>
        <begin position="40"/>
        <end position="55"/>
    </location>
</feature>
<comment type="similarity">
    <text evidence="1">Belongs to the short-chain dehydrogenases/reductases (SDR) family.</text>
</comment>
<dbReference type="Pfam" id="PF13561">
    <property type="entry name" value="adh_short_C2"/>
    <property type="match status" value="1"/>
</dbReference>
<dbReference type="InterPro" id="IPR036291">
    <property type="entry name" value="NAD(P)-bd_dom_sf"/>
</dbReference>
<evidence type="ECO:0000256" key="3">
    <source>
        <dbReference type="ARBA" id="ARBA00023002"/>
    </source>
</evidence>
<protein>
    <submittedName>
        <fullName evidence="5">Uncharacterized protein</fullName>
    </submittedName>
</protein>
<dbReference type="PANTHER" id="PTHR43008">
    <property type="entry name" value="BENZIL REDUCTASE"/>
    <property type="match status" value="1"/>
</dbReference>
<dbReference type="PROSITE" id="PS00061">
    <property type="entry name" value="ADH_SHORT"/>
    <property type="match status" value="1"/>
</dbReference>
<keyword evidence="3" id="KW-0560">Oxidoreductase</keyword>
<gene>
    <name evidence="5" type="ORF">TWF696_001804</name>
</gene>
<dbReference type="PRINTS" id="PR00081">
    <property type="entry name" value="GDHRDH"/>
</dbReference>
<keyword evidence="6" id="KW-1185">Reference proteome</keyword>
<proteinExistence type="inferred from homology"/>
<feature type="region of interest" description="Disordered" evidence="4">
    <location>
        <begin position="40"/>
        <end position="62"/>
    </location>
</feature>
<organism evidence="5 6">
    <name type="scientific">Orbilia brochopaga</name>
    <dbReference type="NCBI Taxonomy" id="3140254"/>
    <lineage>
        <taxon>Eukaryota</taxon>
        <taxon>Fungi</taxon>
        <taxon>Dikarya</taxon>
        <taxon>Ascomycota</taxon>
        <taxon>Pezizomycotina</taxon>
        <taxon>Orbiliomycetes</taxon>
        <taxon>Orbiliales</taxon>
        <taxon>Orbiliaceae</taxon>
        <taxon>Orbilia</taxon>
    </lineage>
</organism>
<dbReference type="SUPFAM" id="SSF51735">
    <property type="entry name" value="NAD(P)-binding Rossmann-fold domains"/>
    <property type="match status" value="1"/>
</dbReference>